<dbReference type="Pfam" id="PF01583">
    <property type="entry name" value="APS_kinase"/>
    <property type="match status" value="1"/>
</dbReference>
<reference evidence="17" key="2">
    <citation type="submission" date="2022-09" db="EMBL/GenBank/DDBJ databases">
        <title>Rouxiella aceris sp. nov., isolated from tree sap and emended description of the genus Rhouxiella.</title>
        <authorList>
            <person name="Kim I.S."/>
        </authorList>
    </citation>
    <scope>NUCLEOTIDE SEQUENCE</scope>
    <source>
        <strain evidence="17">SAP-2</strain>
    </source>
</reference>
<keyword evidence="8 14" id="KW-0547">Nucleotide-binding</keyword>
<dbReference type="InterPro" id="IPR002891">
    <property type="entry name" value="APS"/>
</dbReference>
<dbReference type="GO" id="GO:0004020">
    <property type="term" value="F:adenylylsulfate kinase activity"/>
    <property type="evidence" value="ECO:0007669"/>
    <property type="project" value="UniProtKB-UniRule"/>
</dbReference>
<dbReference type="GO" id="GO:0005524">
    <property type="term" value="F:ATP binding"/>
    <property type="evidence" value="ECO:0007669"/>
    <property type="project" value="UniProtKB-UniRule"/>
</dbReference>
<reference evidence="17" key="1">
    <citation type="submission" date="2020-11" db="EMBL/GenBank/DDBJ databases">
        <authorList>
            <person name="Lee S.D."/>
        </authorList>
    </citation>
    <scope>NUCLEOTIDE SEQUENCE</scope>
    <source>
        <strain evidence="17">SAP-2</strain>
    </source>
</reference>
<comment type="function">
    <text evidence="2 14 15">Catalyzes the synthesis of activated sulfate.</text>
</comment>
<dbReference type="GO" id="GO:0000103">
    <property type="term" value="P:sulfate assimilation"/>
    <property type="evidence" value="ECO:0007669"/>
    <property type="project" value="UniProtKB-UniRule"/>
</dbReference>
<dbReference type="RefSeq" id="WP_194978659.1">
    <property type="nucleotide sequence ID" value="NZ_JADMKS010000009.1"/>
</dbReference>
<evidence type="ECO:0000256" key="1">
    <source>
        <dbReference type="ARBA" id="ARBA00001823"/>
    </source>
</evidence>
<dbReference type="EC" id="2.7.1.25" evidence="5 14"/>
<evidence type="ECO:0000256" key="14">
    <source>
        <dbReference type="HAMAP-Rule" id="MF_00065"/>
    </source>
</evidence>
<evidence type="ECO:0000256" key="3">
    <source>
        <dbReference type="ARBA" id="ARBA00004806"/>
    </source>
</evidence>
<dbReference type="FunFam" id="3.40.50.300:FF:000212">
    <property type="entry name" value="Adenylyl-sulfate kinase"/>
    <property type="match status" value="1"/>
</dbReference>
<evidence type="ECO:0000313" key="17">
    <source>
        <dbReference type="EMBL" id="MBF6638940.1"/>
    </source>
</evidence>
<comment type="similarity">
    <text evidence="4 14 15">Belongs to the APS kinase family.</text>
</comment>
<evidence type="ECO:0000256" key="10">
    <source>
        <dbReference type="ARBA" id="ARBA00022840"/>
    </source>
</evidence>
<evidence type="ECO:0000256" key="15">
    <source>
        <dbReference type="RuleBase" id="RU004347"/>
    </source>
</evidence>
<dbReference type="NCBIfam" id="NF003013">
    <property type="entry name" value="PRK03846.1"/>
    <property type="match status" value="1"/>
</dbReference>
<evidence type="ECO:0000256" key="4">
    <source>
        <dbReference type="ARBA" id="ARBA00007008"/>
    </source>
</evidence>
<name>A0AA41BY92_9GAMM</name>
<dbReference type="InterPro" id="IPR027417">
    <property type="entry name" value="P-loop_NTPase"/>
</dbReference>
<keyword evidence="9 14" id="KW-0418">Kinase</keyword>
<evidence type="ECO:0000256" key="5">
    <source>
        <dbReference type="ARBA" id="ARBA00012121"/>
    </source>
</evidence>
<dbReference type="NCBIfam" id="TIGR00455">
    <property type="entry name" value="apsK"/>
    <property type="match status" value="1"/>
</dbReference>
<dbReference type="Gene3D" id="3.40.50.300">
    <property type="entry name" value="P-loop containing nucleotide triphosphate hydrolases"/>
    <property type="match status" value="1"/>
</dbReference>
<dbReference type="PANTHER" id="PTHR11055:SF63">
    <property type="entry name" value="ADENYLYL-SULFATE KINASE 1, CHLOROPLASTIC"/>
    <property type="match status" value="1"/>
</dbReference>
<dbReference type="HAMAP" id="MF_00065">
    <property type="entry name" value="Adenylyl_sulf_kinase"/>
    <property type="match status" value="1"/>
</dbReference>
<keyword evidence="14" id="KW-0597">Phosphoprotein</keyword>
<dbReference type="SUPFAM" id="SSF52540">
    <property type="entry name" value="P-loop containing nucleoside triphosphate hydrolases"/>
    <property type="match status" value="1"/>
</dbReference>
<evidence type="ECO:0000313" key="18">
    <source>
        <dbReference type="Proteomes" id="UP000705283"/>
    </source>
</evidence>
<feature type="binding site" evidence="14">
    <location>
        <begin position="72"/>
        <end position="79"/>
    </location>
    <ligand>
        <name>ATP</name>
        <dbReference type="ChEBI" id="CHEBI:30616"/>
    </ligand>
</feature>
<dbReference type="PANTHER" id="PTHR11055">
    <property type="entry name" value="BIFUNCTIONAL 3'-PHOSPHOADENOSINE 5'-PHOSPHOSULFATE SYNTHASE"/>
    <property type="match status" value="1"/>
</dbReference>
<keyword evidence="10 14" id="KW-0067">ATP-binding</keyword>
<sequence length="238" mass="26489">MPLAPLNWNLTRWFAATSRTGAPAICWVASNWLENKSMALQDENIVWHPHAVTRADREKQHGHQGVVLWFTGLSGSGKSTVAGALEQALFSLGVSTYLLDGDNVRHGLCRDLGFSDNDRRENIRRVGEVARLMVDAGQVVLTAFISPHRAEREMVRELLDNGQFIEVFVDTPLAICEARDPKGLYKKARAGELKNFTGIDSVYEAPLEADVHLDGEQLVTHLVPQLLDVLRRRGIINS</sequence>
<proteinExistence type="inferred from homology"/>
<gene>
    <name evidence="14 17" type="primary">cysC</name>
    <name evidence="17" type="ORF">ITX54_19965</name>
</gene>
<comment type="caution">
    <text evidence="17">The sequence shown here is derived from an EMBL/GenBank/DDBJ whole genome shotgun (WGS) entry which is preliminary data.</text>
</comment>
<dbReference type="GO" id="GO:0070814">
    <property type="term" value="P:hydrogen sulfide biosynthetic process"/>
    <property type="evidence" value="ECO:0007669"/>
    <property type="project" value="UniProtKB-UniRule"/>
</dbReference>
<comment type="catalytic activity">
    <reaction evidence="1 14 15">
        <text>adenosine 5'-phosphosulfate + ATP = 3'-phosphoadenylyl sulfate + ADP + H(+)</text>
        <dbReference type="Rhea" id="RHEA:24152"/>
        <dbReference type="ChEBI" id="CHEBI:15378"/>
        <dbReference type="ChEBI" id="CHEBI:30616"/>
        <dbReference type="ChEBI" id="CHEBI:58243"/>
        <dbReference type="ChEBI" id="CHEBI:58339"/>
        <dbReference type="ChEBI" id="CHEBI:456216"/>
        <dbReference type="EC" id="2.7.1.25"/>
    </reaction>
</comment>
<evidence type="ECO:0000256" key="9">
    <source>
        <dbReference type="ARBA" id="ARBA00022777"/>
    </source>
</evidence>
<evidence type="ECO:0000256" key="12">
    <source>
        <dbReference type="ARBA" id="ARBA00031393"/>
    </source>
</evidence>
<feature type="active site" description="Phosphoserine intermediate" evidence="14">
    <location>
        <position position="146"/>
    </location>
</feature>
<dbReference type="CDD" id="cd02027">
    <property type="entry name" value="APSK"/>
    <property type="match status" value="1"/>
</dbReference>
<dbReference type="Proteomes" id="UP000705283">
    <property type="component" value="Unassembled WGS sequence"/>
</dbReference>
<dbReference type="InterPro" id="IPR059117">
    <property type="entry name" value="APS_kinase_dom"/>
</dbReference>
<protein>
    <recommendedName>
        <fullName evidence="6 14">Adenylyl-sulfate kinase</fullName>
        <ecNumber evidence="5 14">2.7.1.25</ecNumber>
    </recommendedName>
    <alternativeName>
        <fullName evidence="12 14">APS kinase</fullName>
    </alternativeName>
    <alternativeName>
        <fullName evidence="13 14">ATP adenosine-5'-phosphosulfate 3'-phosphotransferase</fullName>
    </alternativeName>
    <alternativeName>
        <fullName evidence="11 14">Adenosine-5'-phosphosulfate kinase</fullName>
    </alternativeName>
</protein>
<evidence type="ECO:0000256" key="7">
    <source>
        <dbReference type="ARBA" id="ARBA00022679"/>
    </source>
</evidence>
<evidence type="ECO:0000256" key="2">
    <source>
        <dbReference type="ARBA" id="ARBA00002632"/>
    </source>
</evidence>
<keyword evidence="7 14" id="KW-0808">Transferase</keyword>
<accession>A0AA41BY92</accession>
<evidence type="ECO:0000256" key="13">
    <source>
        <dbReference type="ARBA" id="ARBA00031464"/>
    </source>
</evidence>
<comment type="pathway">
    <text evidence="3 14 15">Sulfur metabolism; hydrogen sulfide biosynthesis; sulfite from sulfate: step 2/3.</text>
</comment>
<evidence type="ECO:0000256" key="6">
    <source>
        <dbReference type="ARBA" id="ARBA00018163"/>
    </source>
</evidence>
<evidence type="ECO:0000259" key="16">
    <source>
        <dbReference type="Pfam" id="PF01583"/>
    </source>
</evidence>
<organism evidence="17 18">
    <name type="scientific">Rouxiella silvae</name>
    <dbReference type="NCBI Taxonomy" id="1646373"/>
    <lineage>
        <taxon>Bacteria</taxon>
        <taxon>Pseudomonadati</taxon>
        <taxon>Pseudomonadota</taxon>
        <taxon>Gammaproteobacteria</taxon>
        <taxon>Enterobacterales</taxon>
        <taxon>Yersiniaceae</taxon>
        <taxon>Rouxiella</taxon>
    </lineage>
</organism>
<evidence type="ECO:0000256" key="8">
    <source>
        <dbReference type="ARBA" id="ARBA00022741"/>
    </source>
</evidence>
<feature type="domain" description="APS kinase" evidence="16">
    <location>
        <begin position="64"/>
        <end position="214"/>
    </location>
</feature>
<evidence type="ECO:0000256" key="11">
    <source>
        <dbReference type="ARBA" id="ARBA00029724"/>
    </source>
</evidence>
<dbReference type="EMBL" id="JADMKS010000009">
    <property type="protein sequence ID" value="MBF6638940.1"/>
    <property type="molecule type" value="Genomic_DNA"/>
</dbReference>
<dbReference type="AlphaFoldDB" id="A0AA41BY92"/>